<feature type="transmembrane region" description="Helical" evidence="17">
    <location>
        <begin position="327"/>
        <end position="344"/>
    </location>
</feature>
<evidence type="ECO:0000313" key="19">
    <source>
        <dbReference type="EMBL" id="AAX53879.1"/>
    </source>
</evidence>
<keyword evidence="9" id="KW-1278">Translocase</keyword>
<keyword evidence="14 17" id="KW-0496">Mitochondrion</keyword>
<keyword evidence="10 17" id="KW-0249">Electron transport</keyword>
<accession>Q2HJK7</accession>
<feature type="transmembrane region" description="Helical" evidence="17">
    <location>
        <begin position="166"/>
        <end position="190"/>
    </location>
</feature>
<dbReference type="Pfam" id="PF00361">
    <property type="entry name" value="Proton_antipo_M"/>
    <property type="match status" value="1"/>
</dbReference>
<organism evidence="19">
    <name type="scientific">Campanulotes compar</name>
    <name type="common">small pigeon louse</name>
    <dbReference type="NCBI Taxonomy" id="135595"/>
    <lineage>
        <taxon>Eukaryota</taxon>
        <taxon>Metazoa</taxon>
        <taxon>Ecdysozoa</taxon>
        <taxon>Arthropoda</taxon>
        <taxon>Hexapoda</taxon>
        <taxon>Insecta</taxon>
        <taxon>Pterygota</taxon>
        <taxon>Neoptera</taxon>
        <taxon>Paraneoptera</taxon>
        <taxon>Psocodea</taxon>
        <taxon>Troctomorpha</taxon>
        <taxon>Phthiraptera</taxon>
        <taxon>Ischnocera</taxon>
        <taxon>Philopteridae</taxon>
        <taxon>Campanulotes</taxon>
    </lineage>
</organism>
<dbReference type="GO" id="GO:0003954">
    <property type="term" value="F:NADH dehydrogenase activity"/>
    <property type="evidence" value="ECO:0007669"/>
    <property type="project" value="TreeGrafter"/>
</dbReference>
<dbReference type="PANTHER" id="PTHR43507">
    <property type="entry name" value="NADH-UBIQUINONE OXIDOREDUCTASE CHAIN 4"/>
    <property type="match status" value="1"/>
</dbReference>
<name>Q2HJK7_9NEOP</name>
<dbReference type="GO" id="GO:0048039">
    <property type="term" value="F:ubiquinone binding"/>
    <property type="evidence" value="ECO:0007669"/>
    <property type="project" value="TreeGrafter"/>
</dbReference>
<feature type="transmembrane region" description="Helical" evidence="17">
    <location>
        <begin position="19"/>
        <end position="36"/>
    </location>
</feature>
<evidence type="ECO:0000256" key="8">
    <source>
        <dbReference type="ARBA" id="ARBA00022692"/>
    </source>
</evidence>
<dbReference type="EMBL" id="AY968672">
    <property type="protein sequence ID" value="AAX53879.1"/>
    <property type="molecule type" value="Genomic_DNA"/>
</dbReference>
<keyword evidence="13 17" id="KW-0830">Ubiquinone</keyword>
<reference evidence="19" key="1">
    <citation type="journal article" date="2006" name="Insect Mol. Biol.">
        <title>Extraordinary number of gene rearrangements in the mitochondrial genomes of lice (Phthiraptera: Insecta).</title>
        <authorList>
            <person name="Covacin C."/>
            <person name="Shao R."/>
            <person name="Cameron S."/>
            <person name="Barker S.C."/>
        </authorList>
    </citation>
    <scope>NUCLEOTIDE SEQUENCE</scope>
</reference>
<protein>
    <recommendedName>
        <fullName evidence="5 17">NADH-ubiquinone oxidoreductase chain 4</fullName>
        <ecNumber evidence="4 17">7.1.1.2</ecNumber>
    </recommendedName>
</protein>
<evidence type="ECO:0000256" key="15">
    <source>
        <dbReference type="ARBA" id="ARBA00023136"/>
    </source>
</evidence>
<comment type="function">
    <text evidence="1">Core subunit of the mitochondrial membrane respiratory chain NADH dehydrogenase (Complex I) that is believed to belong to the minimal assembly required for catalysis. Complex I functions in the transfer of electrons from NADH to the respiratory chain. The immediate electron acceptor for the enzyme is believed to be ubiquinone.</text>
</comment>
<evidence type="ECO:0000256" key="9">
    <source>
        <dbReference type="ARBA" id="ARBA00022967"/>
    </source>
</evidence>
<keyword evidence="12 17" id="KW-0520">NAD</keyword>
<evidence type="ECO:0000256" key="17">
    <source>
        <dbReference type="RuleBase" id="RU003297"/>
    </source>
</evidence>
<keyword evidence="6 17" id="KW-0813">Transport</keyword>
<dbReference type="PANTHER" id="PTHR43507:SF20">
    <property type="entry name" value="NADH-UBIQUINONE OXIDOREDUCTASE CHAIN 4"/>
    <property type="match status" value="1"/>
</dbReference>
<dbReference type="GO" id="GO:0008137">
    <property type="term" value="F:NADH dehydrogenase (ubiquinone) activity"/>
    <property type="evidence" value="ECO:0007669"/>
    <property type="project" value="UniProtKB-UniRule"/>
</dbReference>
<comment type="subcellular location">
    <subcellularLocation>
        <location evidence="2 17">Mitochondrion membrane</location>
        <topology evidence="2 17">Multi-pass membrane protein</topology>
    </subcellularLocation>
</comment>
<evidence type="ECO:0000256" key="10">
    <source>
        <dbReference type="ARBA" id="ARBA00022982"/>
    </source>
</evidence>
<evidence type="ECO:0000256" key="12">
    <source>
        <dbReference type="ARBA" id="ARBA00023027"/>
    </source>
</evidence>
<feature type="transmembrane region" description="Helical" evidence="17">
    <location>
        <begin position="404"/>
        <end position="428"/>
    </location>
</feature>
<evidence type="ECO:0000256" key="16">
    <source>
        <dbReference type="ARBA" id="ARBA00049551"/>
    </source>
</evidence>
<evidence type="ECO:0000256" key="1">
    <source>
        <dbReference type="ARBA" id="ARBA00003257"/>
    </source>
</evidence>
<evidence type="ECO:0000256" key="3">
    <source>
        <dbReference type="ARBA" id="ARBA00009025"/>
    </source>
</evidence>
<feature type="transmembrane region" description="Helical" evidence="17">
    <location>
        <begin position="287"/>
        <end position="306"/>
    </location>
</feature>
<comment type="similarity">
    <text evidence="3 17">Belongs to the complex I subunit 4 family.</text>
</comment>
<keyword evidence="8 17" id="KW-0812">Transmembrane</keyword>
<feature type="transmembrane region" description="Helical" evidence="17">
    <location>
        <begin position="128"/>
        <end position="146"/>
    </location>
</feature>
<evidence type="ECO:0000256" key="7">
    <source>
        <dbReference type="ARBA" id="ARBA00022660"/>
    </source>
</evidence>
<dbReference type="InterPro" id="IPR001750">
    <property type="entry name" value="ND/Mrp_TM"/>
</dbReference>
<evidence type="ECO:0000256" key="6">
    <source>
        <dbReference type="ARBA" id="ARBA00022448"/>
    </source>
</evidence>
<keyword evidence="11 17" id="KW-1133">Transmembrane helix</keyword>
<proteinExistence type="inferred from homology"/>
<geneLocation type="mitochondrion" evidence="19"/>
<feature type="transmembrane region" description="Helical" evidence="17">
    <location>
        <begin position="202"/>
        <end position="226"/>
    </location>
</feature>
<dbReference type="InterPro" id="IPR003918">
    <property type="entry name" value="NADH_UbQ_OxRdtase"/>
</dbReference>
<dbReference type="GO" id="GO:0042773">
    <property type="term" value="P:ATP synthesis coupled electron transport"/>
    <property type="evidence" value="ECO:0007669"/>
    <property type="project" value="InterPro"/>
</dbReference>
<sequence>MIYFFLISIFFFFSNEEKVMLCVVFLFYVFFLSMNGDVHGGGMLLDDLSFSMVFLTLILMMIVFMSVESGKKKHFFLSLSMSIVVMYFLVKNIFSFFILFEFSLLPIFFLISFWGIQPERLMAVKFMMVYTLVASSPLLFFFIFLSSKGSNLMYLNENFFDSSSKWGYLVFLSLLAFWVKIPLFFFHSWLPKAHVEASLEGSMILAGVMLKVGMYGMIRVLSFFSYSMLKQVIALFFCIGLIGSLVSVMVAISSDDMKMSVAFSSISHMNFCVASLASMKISSIESWIMVMISHGLSSPMMFFLVTKIYKCSGSRKMLISKGLVSKFPFFQFISFIIWGMNVSVPPSLSFLGEVSMIFSIYSTYSWSMMVVLFYFVFSSFFSMFNYGIQSHSSVGMPWKKSISLMAFSISVIFSGFFFFFFFFFFVFICS</sequence>
<feature type="transmembrane region" description="Helical" evidence="17">
    <location>
        <begin position="232"/>
        <end position="252"/>
    </location>
</feature>
<evidence type="ECO:0000256" key="14">
    <source>
        <dbReference type="ARBA" id="ARBA00023128"/>
    </source>
</evidence>
<evidence type="ECO:0000256" key="13">
    <source>
        <dbReference type="ARBA" id="ARBA00023075"/>
    </source>
</evidence>
<dbReference type="AlphaFoldDB" id="Q2HJK7"/>
<keyword evidence="15 17" id="KW-0472">Membrane</keyword>
<keyword evidence="7 17" id="KW-0679">Respiratory chain</keyword>
<evidence type="ECO:0000256" key="5">
    <source>
        <dbReference type="ARBA" id="ARBA00021006"/>
    </source>
</evidence>
<dbReference type="PRINTS" id="PR01437">
    <property type="entry name" value="NUOXDRDTASE4"/>
</dbReference>
<dbReference type="GO" id="GO:0015990">
    <property type="term" value="P:electron transport coupled proton transport"/>
    <property type="evidence" value="ECO:0007669"/>
    <property type="project" value="TreeGrafter"/>
</dbReference>
<evidence type="ECO:0000259" key="18">
    <source>
        <dbReference type="Pfam" id="PF00361"/>
    </source>
</evidence>
<evidence type="ECO:0000256" key="11">
    <source>
        <dbReference type="ARBA" id="ARBA00022989"/>
    </source>
</evidence>
<dbReference type="GO" id="GO:0031966">
    <property type="term" value="C:mitochondrial membrane"/>
    <property type="evidence" value="ECO:0007669"/>
    <property type="project" value="UniProtKB-SubCell"/>
</dbReference>
<comment type="catalytic activity">
    <reaction evidence="16 17">
        <text>a ubiquinone + NADH + 5 H(+)(in) = a ubiquinol + NAD(+) + 4 H(+)(out)</text>
        <dbReference type="Rhea" id="RHEA:29091"/>
        <dbReference type="Rhea" id="RHEA-COMP:9565"/>
        <dbReference type="Rhea" id="RHEA-COMP:9566"/>
        <dbReference type="ChEBI" id="CHEBI:15378"/>
        <dbReference type="ChEBI" id="CHEBI:16389"/>
        <dbReference type="ChEBI" id="CHEBI:17976"/>
        <dbReference type="ChEBI" id="CHEBI:57540"/>
        <dbReference type="ChEBI" id="CHEBI:57945"/>
        <dbReference type="EC" id="7.1.1.2"/>
    </reaction>
</comment>
<evidence type="ECO:0000256" key="2">
    <source>
        <dbReference type="ARBA" id="ARBA00004225"/>
    </source>
</evidence>
<feature type="transmembrane region" description="Helical" evidence="17">
    <location>
        <begin position="364"/>
        <end position="384"/>
    </location>
</feature>
<feature type="transmembrane region" description="Helical" evidence="17">
    <location>
        <begin position="96"/>
        <end position="116"/>
    </location>
</feature>
<dbReference type="EC" id="7.1.1.2" evidence="4 17"/>
<evidence type="ECO:0000256" key="4">
    <source>
        <dbReference type="ARBA" id="ARBA00012944"/>
    </source>
</evidence>
<comment type="function">
    <text evidence="17">Core subunit of the mitochondrial membrane respiratory chain NADH dehydrogenase (Complex I) which catalyzes electron transfer from NADH through the respiratory chain, using ubiquinone as an electron acceptor. Essential for the catalytic activity and assembly of complex I.</text>
</comment>
<feature type="domain" description="NADH:quinone oxidoreductase/Mrp antiporter transmembrane" evidence="18">
    <location>
        <begin position="92"/>
        <end position="381"/>
    </location>
</feature>
<feature type="transmembrane region" description="Helical" evidence="17">
    <location>
        <begin position="48"/>
        <end position="67"/>
    </location>
</feature>